<dbReference type="InterPro" id="IPR014922">
    <property type="entry name" value="YdhG-like"/>
</dbReference>
<sequence>MNTQVSEFIETATRWQSEMKQLRDILLDCGLQEEYKWKQPCYSFQGKNIAIIANFKSYCALSFLKGVFLQDVDNLLESPGKNSRTVRMMKFKPGKDNALDSKLIKAYIYEAIEVEKAGLKVAPPQASDQEIPEELNNKFENSEQFKLAFNSLTPGRQRAYLIFFNQAKQAQTRENRIKKYEDRILKGKGMNDCICGLSKRMPNCDGSHKSLER</sequence>
<dbReference type="InterPro" id="IPR016786">
    <property type="entry name" value="YdeI_bac"/>
</dbReference>
<dbReference type="SUPFAM" id="SSF159888">
    <property type="entry name" value="YdhG-like"/>
    <property type="match status" value="1"/>
</dbReference>
<proteinExistence type="predicted"/>
<feature type="domain" description="YdhG-like" evidence="1">
    <location>
        <begin position="15"/>
        <end position="112"/>
    </location>
</feature>
<dbReference type="EMBL" id="OU015584">
    <property type="protein sequence ID" value="CAG5080410.1"/>
    <property type="molecule type" value="Genomic_DNA"/>
</dbReference>
<dbReference type="Pfam" id="PF08818">
    <property type="entry name" value="DUF1801"/>
    <property type="match status" value="1"/>
</dbReference>
<dbReference type="InterPro" id="IPR042216">
    <property type="entry name" value="MitoNEET_CISD"/>
</dbReference>
<dbReference type="KEGG" id="ptan:CRYO30217_01298"/>
<gene>
    <name evidence="2" type="ORF">CRYO30217_01298</name>
</gene>
<dbReference type="AlphaFoldDB" id="A0A916JLG6"/>
<dbReference type="RefSeq" id="WP_258541506.1">
    <property type="nucleotide sequence ID" value="NZ_OU015584.1"/>
</dbReference>
<protein>
    <recommendedName>
        <fullName evidence="1">YdhG-like domain-containing protein</fullName>
    </recommendedName>
</protein>
<evidence type="ECO:0000313" key="2">
    <source>
        <dbReference type="EMBL" id="CAG5080410.1"/>
    </source>
</evidence>
<reference evidence="2" key="1">
    <citation type="submission" date="2021-04" db="EMBL/GenBank/DDBJ databases">
        <authorList>
            <person name="Rodrigo-Torres L."/>
            <person name="Arahal R. D."/>
            <person name="Lucena T."/>
        </authorList>
    </citation>
    <scope>NUCLEOTIDE SEQUENCE</scope>
    <source>
        <strain evidence="2">AS29M-1</strain>
    </source>
</reference>
<evidence type="ECO:0000313" key="3">
    <source>
        <dbReference type="Proteomes" id="UP000683507"/>
    </source>
</evidence>
<keyword evidence="3" id="KW-1185">Reference proteome</keyword>
<dbReference type="Pfam" id="PF13376">
    <property type="entry name" value="OmdA"/>
    <property type="match status" value="1"/>
</dbReference>
<dbReference type="Proteomes" id="UP000683507">
    <property type="component" value="Chromosome"/>
</dbReference>
<evidence type="ECO:0000259" key="1">
    <source>
        <dbReference type="Pfam" id="PF08818"/>
    </source>
</evidence>
<dbReference type="Gene3D" id="3.90.1150.200">
    <property type="match status" value="1"/>
</dbReference>
<name>A0A916JLG6_9FLAO</name>
<dbReference type="PIRSF" id="PIRSF021308">
    <property type="entry name" value="UCP021308"/>
    <property type="match status" value="1"/>
</dbReference>
<accession>A0A916JLG6</accession>
<dbReference type="Gene3D" id="3.40.5.90">
    <property type="entry name" value="CDGSH iron-sulfur domain, mitoNEET-type"/>
    <property type="match status" value="1"/>
</dbReference>
<organism evidence="2 3">
    <name type="scientific">Parvicella tangerina</name>
    <dbReference type="NCBI Taxonomy" id="2829795"/>
    <lineage>
        <taxon>Bacteria</taxon>
        <taxon>Pseudomonadati</taxon>
        <taxon>Bacteroidota</taxon>
        <taxon>Flavobacteriia</taxon>
        <taxon>Flavobacteriales</taxon>
        <taxon>Parvicellaceae</taxon>
        <taxon>Parvicella</taxon>
    </lineage>
</organism>